<dbReference type="AlphaFoldDB" id="A0A3T0MY82"/>
<dbReference type="InterPro" id="IPR001509">
    <property type="entry name" value="Epimerase_deHydtase"/>
</dbReference>
<dbReference type="OrthoDB" id="9801056at2"/>
<protein>
    <submittedName>
        <fullName evidence="4">NAD-dependent epimerase/dehydratase family protein</fullName>
    </submittedName>
</protein>
<evidence type="ECO:0000256" key="2">
    <source>
        <dbReference type="ARBA" id="ARBA00023277"/>
    </source>
</evidence>
<dbReference type="Gene3D" id="3.90.25.10">
    <property type="entry name" value="UDP-galactose 4-epimerase, domain 1"/>
    <property type="match status" value="1"/>
</dbReference>
<dbReference type="KEGG" id="sedi:EBB79_01625"/>
<dbReference type="RefSeq" id="WP_127747165.1">
    <property type="nucleotide sequence ID" value="NZ_CP033219.1"/>
</dbReference>
<keyword evidence="2" id="KW-0119">Carbohydrate metabolism</keyword>
<dbReference type="EMBL" id="CP033219">
    <property type="protein sequence ID" value="AZV76725.1"/>
    <property type="molecule type" value="Genomic_DNA"/>
</dbReference>
<dbReference type="GO" id="GO:0016491">
    <property type="term" value="F:oxidoreductase activity"/>
    <property type="evidence" value="ECO:0007669"/>
    <property type="project" value="InterPro"/>
</dbReference>
<evidence type="ECO:0000313" key="4">
    <source>
        <dbReference type="EMBL" id="AZV76725.1"/>
    </source>
</evidence>
<dbReference type="PANTHER" id="PTHR43103:SF3">
    <property type="entry name" value="ADP-L-GLYCERO-D-MANNO-HEPTOSE-6-EPIMERASE"/>
    <property type="match status" value="1"/>
</dbReference>
<dbReference type="InterPro" id="IPR050005">
    <property type="entry name" value="DenD"/>
</dbReference>
<dbReference type="PANTHER" id="PTHR43103">
    <property type="entry name" value="NUCLEOSIDE-DIPHOSPHATE-SUGAR EPIMERASE"/>
    <property type="match status" value="1"/>
</dbReference>
<feature type="domain" description="NAD-dependent epimerase/dehydratase" evidence="3">
    <location>
        <begin position="4"/>
        <end position="209"/>
    </location>
</feature>
<evidence type="ECO:0000259" key="3">
    <source>
        <dbReference type="Pfam" id="PF01370"/>
    </source>
</evidence>
<evidence type="ECO:0000256" key="1">
    <source>
        <dbReference type="ARBA" id="ARBA00022857"/>
    </source>
</evidence>
<dbReference type="Gene3D" id="3.40.50.720">
    <property type="entry name" value="NAD(P)-binding Rossmann-like Domain"/>
    <property type="match status" value="1"/>
</dbReference>
<dbReference type="Proteomes" id="UP000283063">
    <property type="component" value="Chromosome"/>
</dbReference>
<name>A0A3T0MY82_9RHOB</name>
<organism evidence="4 5">
    <name type="scientific">Parasedimentitalea marina</name>
    <dbReference type="NCBI Taxonomy" id="2483033"/>
    <lineage>
        <taxon>Bacteria</taxon>
        <taxon>Pseudomonadati</taxon>
        <taxon>Pseudomonadota</taxon>
        <taxon>Alphaproteobacteria</taxon>
        <taxon>Rhodobacterales</taxon>
        <taxon>Paracoccaceae</taxon>
        <taxon>Parasedimentitalea</taxon>
    </lineage>
</organism>
<dbReference type="SUPFAM" id="SSF51735">
    <property type="entry name" value="NAD(P)-binding Rossmann-fold domains"/>
    <property type="match status" value="1"/>
</dbReference>
<sequence length="324" mass="34462">MTNILIIGGGGMIGQKLARLLADQGWQGEPAEVTLYDVGFPQNGADASRRIVGNLTENGAAVGLASTRPDIVFHLAAIVSGEAEQDFDTGWQVNMFAGWSLLEALREQHEASGGTYRPRVVFASSIAVFGAPFPDQIGDEFLTAPLTSYGAQKAISEMMLSDFSRKGFVDGISVRLPTICVRPGKANKAASSFFSSIIREPLNGRKVILPVSDTVRHYHASPKSAAGFLNHAAGLDTGQLDGRLSLNMPGVSCTVAEQIQALSDIAGAGTVALISHDEDPEVAKIVGGWPQDFDATRARALGFQAETSFRDIIQTYIDEDLGHS</sequence>
<reference evidence="4 5" key="1">
    <citation type="submission" date="2018-10" db="EMBL/GenBank/DDBJ databases">
        <title>Parasedimentitalea marina sp. nov., a psychrophilic bacterium isolated from deep seawater of the New Britain Trench.</title>
        <authorList>
            <person name="Cao J."/>
        </authorList>
    </citation>
    <scope>NUCLEOTIDE SEQUENCE [LARGE SCALE GENOMIC DNA]</scope>
    <source>
        <strain evidence="4 5">W43</strain>
    </source>
</reference>
<dbReference type="Pfam" id="PF01370">
    <property type="entry name" value="Epimerase"/>
    <property type="match status" value="1"/>
</dbReference>
<keyword evidence="1" id="KW-0521">NADP</keyword>
<proteinExistence type="predicted"/>
<dbReference type="NCBIfam" id="NF043036">
    <property type="entry name" value="ErythonDh"/>
    <property type="match status" value="1"/>
</dbReference>
<gene>
    <name evidence="4" type="ORF">EBB79_01625</name>
</gene>
<dbReference type="InterPro" id="IPR036291">
    <property type="entry name" value="NAD(P)-bd_dom_sf"/>
</dbReference>
<keyword evidence="5" id="KW-1185">Reference proteome</keyword>
<evidence type="ECO:0000313" key="5">
    <source>
        <dbReference type="Proteomes" id="UP000283063"/>
    </source>
</evidence>
<accession>A0A3T0MY82</accession>